<reference evidence="1" key="1">
    <citation type="submission" date="2023-06" db="EMBL/GenBank/DDBJ databases">
        <authorList>
            <person name="Kurt Z."/>
        </authorList>
    </citation>
    <scope>NUCLEOTIDE SEQUENCE</scope>
</reference>
<accession>A0AA86QA12</accession>
<evidence type="ECO:0000313" key="3">
    <source>
        <dbReference type="Proteomes" id="UP001642409"/>
    </source>
</evidence>
<protein>
    <submittedName>
        <fullName evidence="2">Hypothetical_protein</fullName>
    </submittedName>
</protein>
<name>A0AA86QA12_9EUKA</name>
<dbReference type="EMBL" id="CAXDID020000878">
    <property type="protein sequence ID" value="CAL6115406.1"/>
    <property type="molecule type" value="Genomic_DNA"/>
</dbReference>
<keyword evidence="3" id="KW-1185">Reference proteome</keyword>
<gene>
    <name evidence="1" type="ORF">HINF_LOCUS42801</name>
    <name evidence="2" type="ORF">HINF_LOCUS78611</name>
</gene>
<comment type="caution">
    <text evidence="1">The sequence shown here is derived from an EMBL/GenBank/DDBJ whole genome shotgun (WGS) entry which is preliminary data.</text>
</comment>
<sequence length="105" mass="11987">MQQCGALKVSNMKIFNCIEIENELRAQHGSTALYNPRVGKYAVVSESYSRFQLSQLLCHTCRLSLKAGAVNNIQCVNTQYSYLYIFHSFQLNKGNTEMKQIQDKS</sequence>
<organism evidence="1">
    <name type="scientific">Hexamita inflata</name>
    <dbReference type="NCBI Taxonomy" id="28002"/>
    <lineage>
        <taxon>Eukaryota</taxon>
        <taxon>Metamonada</taxon>
        <taxon>Diplomonadida</taxon>
        <taxon>Hexamitidae</taxon>
        <taxon>Hexamitinae</taxon>
        <taxon>Hexamita</taxon>
    </lineage>
</organism>
<reference evidence="2 3" key="2">
    <citation type="submission" date="2024-07" db="EMBL/GenBank/DDBJ databases">
        <authorList>
            <person name="Akdeniz Z."/>
        </authorList>
    </citation>
    <scope>NUCLEOTIDE SEQUENCE [LARGE SCALE GENOMIC DNA]</scope>
</reference>
<dbReference type="Proteomes" id="UP001642409">
    <property type="component" value="Unassembled WGS sequence"/>
</dbReference>
<dbReference type="EMBL" id="CATOUU010000858">
    <property type="protein sequence ID" value="CAI9955156.1"/>
    <property type="molecule type" value="Genomic_DNA"/>
</dbReference>
<proteinExistence type="predicted"/>
<evidence type="ECO:0000313" key="2">
    <source>
        <dbReference type="EMBL" id="CAL6115406.1"/>
    </source>
</evidence>
<evidence type="ECO:0000313" key="1">
    <source>
        <dbReference type="EMBL" id="CAI9955156.1"/>
    </source>
</evidence>
<dbReference type="AlphaFoldDB" id="A0AA86QA12"/>